<protein>
    <submittedName>
        <fullName evidence="2">Uncharacterized protein</fullName>
    </submittedName>
</protein>
<gene>
    <name evidence="2" type="ORF">JMJ35_002913</name>
</gene>
<evidence type="ECO:0000256" key="1">
    <source>
        <dbReference type="SAM" id="MobiDB-lite"/>
    </source>
</evidence>
<dbReference type="Proteomes" id="UP001166286">
    <property type="component" value="Unassembled WGS sequence"/>
</dbReference>
<feature type="compositionally biased region" description="Polar residues" evidence="1">
    <location>
        <begin position="448"/>
        <end position="458"/>
    </location>
</feature>
<reference evidence="2" key="1">
    <citation type="submission" date="2023-03" db="EMBL/GenBank/DDBJ databases">
        <title>Complete genome of Cladonia borealis.</title>
        <authorList>
            <person name="Park H."/>
        </authorList>
    </citation>
    <scope>NUCLEOTIDE SEQUENCE</scope>
    <source>
        <strain evidence="2">ANT050790</strain>
    </source>
</reference>
<feature type="compositionally biased region" description="Polar residues" evidence="1">
    <location>
        <begin position="334"/>
        <end position="347"/>
    </location>
</feature>
<accession>A0AA39R6D9</accession>
<organism evidence="2 3">
    <name type="scientific">Cladonia borealis</name>
    <dbReference type="NCBI Taxonomy" id="184061"/>
    <lineage>
        <taxon>Eukaryota</taxon>
        <taxon>Fungi</taxon>
        <taxon>Dikarya</taxon>
        <taxon>Ascomycota</taxon>
        <taxon>Pezizomycotina</taxon>
        <taxon>Lecanoromycetes</taxon>
        <taxon>OSLEUM clade</taxon>
        <taxon>Lecanoromycetidae</taxon>
        <taxon>Lecanorales</taxon>
        <taxon>Lecanorineae</taxon>
        <taxon>Cladoniaceae</taxon>
        <taxon>Cladonia</taxon>
    </lineage>
</organism>
<proteinExistence type="predicted"/>
<keyword evidence="3" id="KW-1185">Reference proteome</keyword>
<feature type="compositionally biased region" description="Polar residues" evidence="1">
    <location>
        <begin position="477"/>
        <end position="497"/>
    </location>
</feature>
<dbReference type="EMBL" id="JAFEKC020000005">
    <property type="protein sequence ID" value="KAK0514296.1"/>
    <property type="molecule type" value="Genomic_DNA"/>
</dbReference>
<feature type="region of interest" description="Disordered" evidence="1">
    <location>
        <begin position="250"/>
        <end position="276"/>
    </location>
</feature>
<comment type="caution">
    <text evidence="2">The sequence shown here is derived from an EMBL/GenBank/DDBJ whole genome shotgun (WGS) entry which is preliminary data.</text>
</comment>
<feature type="compositionally biased region" description="Polar residues" evidence="1">
    <location>
        <begin position="115"/>
        <end position="127"/>
    </location>
</feature>
<feature type="compositionally biased region" description="Polar residues" evidence="1">
    <location>
        <begin position="29"/>
        <end position="102"/>
    </location>
</feature>
<feature type="compositionally biased region" description="Polar residues" evidence="1">
    <location>
        <begin position="303"/>
        <end position="319"/>
    </location>
</feature>
<sequence>MADQTRGFRKFVLDPKSSVMTYIAENIPQAHQQGDPSFGSSQQNSITSQQVDPNNANWIQQNGHPQDSYAQQAQNSQGPSGQAYIASNLNQPISSPANNSLLESVPRPDPPQWQVGGQNAYSQQATPMQDPMAHNNAQSINSLLSGPPPAGARRVTSPQSAQRQYHRMVLDFERTKNLFSVAQSQHNFQEMASTAYELEAQSRRIWSLRVEHAWEFEGFTEAAHQSVISGWHSQFELWADTVLDIQEGHFNPTDAKPDPYGSSLMSTTSEGWDAQRRQEHTGNAGIDSKMGANMSVQAPQMPQMQNLSLSQNSPPQQNMPYPGVSLPTPPGAFPQSSPARPNGNSVNPGIPMGRQQSSVQLQQMPMGQSTTTNMASSGQNGQPMQQPGSLPNGQPMQQPGSLPNQQTQGTPLGQGSYQQAHNTPQGGPGLSQQGQSLQPGAPIPGPGPNSQQGQNMPPGSNGYGPQGQVAPPGGGPNMQQRQNISQGPPLNMQQRPNAAQGPAGPLRNQTPPVQHMQARPQMPGILQAGAPPQGNVRQ</sequence>
<dbReference type="AlphaFoldDB" id="A0AA39R6D9"/>
<feature type="compositionally biased region" description="Polar residues" evidence="1">
    <location>
        <begin position="354"/>
        <end position="423"/>
    </location>
</feature>
<evidence type="ECO:0000313" key="3">
    <source>
        <dbReference type="Proteomes" id="UP001166286"/>
    </source>
</evidence>
<evidence type="ECO:0000313" key="2">
    <source>
        <dbReference type="EMBL" id="KAK0514296.1"/>
    </source>
</evidence>
<name>A0AA39R6D9_9LECA</name>
<feature type="region of interest" description="Disordered" evidence="1">
    <location>
        <begin position="28"/>
        <end position="134"/>
    </location>
</feature>
<feature type="compositionally biased region" description="Low complexity" evidence="1">
    <location>
        <begin position="430"/>
        <end position="440"/>
    </location>
</feature>
<feature type="region of interest" description="Disordered" evidence="1">
    <location>
        <begin position="303"/>
        <end position="538"/>
    </location>
</feature>